<gene>
    <name evidence="2" type="ORF">Cfor_01520</name>
</gene>
<dbReference type="GO" id="GO:0051087">
    <property type="term" value="F:protein-folding chaperone binding"/>
    <property type="evidence" value="ECO:0007669"/>
    <property type="project" value="InterPro"/>
</dbReference>
<organism evidence="2 3">
    <name type="scientific">Coptotermes formosanus</name>
    <name type="common">Formosan subterranean termite</name>
    <dbReference type="NCBI Taxonomy" id="36987"/>
    <lineage>
        <taxon>Eukaryota</taxon>
        <taxon>Metazoa</taxon>
        <taxon>Ecdysozoa</taxon>
        <taxon>Arthropoda</taxon>
        <taxon>Hexapoda</taxon>
        <taxon>Insecta</taxon>
        <taxon>Pterygota</taxon>
        <taxon>Neoptera</taxon>
        <taxon>Polyneoptera</taxon>
        <taxon>Dictyoptera</taxon>
        <taxon>Blattodea</taxon>
        <taxon>Blattoidea</taxon>
        <taxon>Termitoidae</taxon>
        <taxon>Rhinotermitidae</taxon>
        <taxon>Coptotermes</taxon>
    </lineage>
</organism>
<sequence length="149" mass="16596">MTEACSCMCAYALHRLLQIEVKLKKRDGLRWAALERDPASSEIAQAMPEAALSVGPPKYPSSAPKATDWDRVVGDITKQEGDENPEGDAALNALFQKIYSQGSDEVKRAMNKSFQESGGTVLSTNWKEVARERVEVKAPDGMEWHKWEQ</sequence>
<dbReference type="SUPFAM" id="SSF49764">
    <property type="entry name" value="HSP20-like chaperones"/>
    <property type="match status" value="1"/>
</dbReference>
<dbReference type="InterPro" id="IPR044563">
    <property type="entry name" value="Sgt1-like"/>
</dbReference>
<proteinExistence type="predicted"/>
<dbReference type="PROSITE" id="PS51048">
    <property type="entry name" value="SGS"/>
    <property type="match status" value="1"/>
</dbReference>
<keyword evidence="3" id="KW-1185">Reference proteome</keyword>
<dbReference type="PANTHER" id="PTHR45862">
    <property type="entry name" value="PROTEIN SGT1 HOMOLOG"/>
    <property type="match status" value="1"/>
</dbReference>
<name>A0A6L2PSN9_COPFO</name>
<evidence type="ECO:0000259" key="1">
    <source>
        <dbReference type="PROSITE" id="PS51048"/>
    </source>
</evidence>
<dbReference type="EMBL" id="BLKM01000443">
    <property type="protein sequence ID" value="GFG33638.1"/>
    <property type="molecule type" value="Genomic_DNA"/>
</dbReference>
<comment type="caution">
    <text evidence="2">The sequence shown here is derived from an EMBL/GenBank/DDBJ whole genome shotgun (WGS) entry which is preliminary data.</text>
</comment>
<dbReference type="Pfam" id="PF05002">
    <property type="entry name" value="SGS"/>
    <property type="match status" value="1"/>
</dbReference>
<dbReference type="OrthoDB" id="1898560at2759"/>
<protein>
    <recommendedName>
        <fullName evidence="1">SGS domain-containing protein</fullName>
    </recommendedName>
</protein>
<dbReference type="InterPro" id="IPR008978">
    <property type="entry name" value="HSP20-like_chaperone"/>
</dbReference>
<feature type="domain" description="SGS" evidence="1">
    <location>
        <begin position="58"/>
        <end position="149"/>
    </location>
</feature>
<dbReference type="FunCoup" id="A0A6L2PSN9">
    <property type="interactions" value="1585"/>
</dbReference>
<accession>A0A6L2PSN9</accession>
<dbReference type="InterPro" id="IPR007699">
    <property type="entry name" value="SGS_dom"/>
</dbReference>
<evidence type="ECO:0000313" key="3">
    <source>
        <dbReference type="Proteomes" id="UP000502823"/>
    </source>
</evidence>
<dbReference type="InParanoid" id="A0A6L2PSN9"/>
<dbReference type="AlphaFoldDB" id="A0A6L2PSN9"/>
<dbReference type="Proteomes" id="UP000502823">
    <property type="component" value="Unassembled WGS sequence"/>
</dbReference>
<evidence type="ECO:0000313" key="2">
    <source>
        <dbReference type="EMBL" id="GFG33638.1"/>
    </source>
</evidence>
<reference evidence="3" key="1">
    <citation type="submission" date="2020-01" db="EMBL/GenBank/DDBJ databases">
        <title>Draft genome sequence of the Termite Coptotermes fromosanus.</title>
        <authorList>
            <person name="Itakura S."/>
            <person name="Yosikawa Y."/>
            <person name="Umezawa K."/>
        </authorList>
    </citation>
    <scope>NUCLEOTIDE SEQUENCE [LARGE SCALE GENOMIC DNA]</scope>
</reference>